<evidence type="ECO:0000313" key="2">
    <source>
        <dbReference type="Proteomes" id="UP000304840"/>
    </source>
</evidence>
<reference evidence="2" key="1">
    <citation type="submission" date="2016-03" db="EMBL/GenBank/DDBJ databases">
        <title>Flavobacterium columnare strain B185, complete genome.</title>
        <authorList>
            <person name="Sundberg L.-R."/>
            <person name="Papponen P."/>
            <person name="Laanto E."/>
        </authorList>
    </citation>
    <scope>NUCLEOTIDE SEQUENCE [LARGE SCALE GENOMIC DNA]</scope>
    <source>
        <strain evidence="2">B185</strain>
    </source>
</reference>
<dbReference type="EMBL" id="CP010992">
    <property type="protein sequence ID" value="AMO19441.1"/>
    <property type="molecule type" value="Genomic_DNA"/>
</dbReference>
<sequence>MNKNNTKKRNYYNQDILIELKEKYGYEIDYIRKSIRGDRDGKMSEQLKAEYYKLLSESKKTITVKSVQLTPKTL</sequence>
<dbReference type="Proteomes" id="UP000304840">
    <property type="component" value="Chromosome"/>
</dbReference>
<reference evidence="1 2" key="2">
    <citation type="submission" date="2019-05" db="EMBL/GenBank/DDBJ databases">
        <authorList>
            <person name="Ravantti J.J."/>
        </authorList>
    </citation>
    <scope>NUCLEOTIDE SEQUENCE [LARGE SCALE GENOMIC DNA]</scope>
    <source>
        <strain evidence="1 2">B185</strain>
    </source>
</reference>
<protein>
    <submittedName>
        <fullName evidence="1">Uncharacterized protein</fullName>
    </submittedName>
</protein>
<name>A0AAI8GAI2_9FLAO</name>
<organism evidence="1 2">
    <name type="scientific">Flavobacterium columnare</name>
    <dbReference type="NCBI Taxonomy" id="996"/>
    <lineage>
        <taxon>Bacteria</taxon>
        <taxon>Pseudomonadati</taxon>
        <taxon>Bacteroidota</taxon>
        <taxon>Flavobacteriia</taxon>
        <taxon>Flavobacteriales</taxon>
        <taxon>Flavobacteriaceae</taxon>
        <taxon>Flavobacterium</taxon>
    </lineage>
</organism>
<dbReference type="AlphaFoldDB" id="A0AAI8GAI2"/>
<evidence type="ECO:0000313" key="1">
    <source>
        <dbReference type="EMBL" id="AMO19441.1"/>
    </source>
</evidence>
<proteinExistence type="predicted"/>
<accession>A0AAI8GAI2</accession>
<gene>
    <name evidence="1" type="ORF">UN65_02950</name>
</gene>
<dbReference type="RefSeq" id="WP_138424950.1">
    <property type="nucleotide sequence ID" value="NZ_CP010992.1"/>
</dbReference>